<dbReference type="GO" id="GO:0003676">
    <property type="term" value="F:nucleic acid binding"/>
    <property type="evidence" value="ECO:0007669"/>
    <property type="project" value="InterPro"/>
</dbReference>
<evidence type="ECO:0000256" key="1">
    <source>
        <dbReference type="SAM" id="Phobius"/>
    </source>
</evidence>
<keyword evidence="1" id="KW-0472">Membrane</keyword>
<dbReference type="InterPro" id="IPR053151">
    <property type="entry name" value="RNase_H-like"/>
</dbReference>
<dbReference type="InterPro" id="IPR044730">
    <property type="entry name" value="RNase_H-like_dom_plant"/>
</dbReference>
<dbReference type="InterPro" id="IPR002156">
    <property type="entry name" value="RNaseH_domain"/>
</dbReference>
<organism evidence="3 4">
    <name type="scientific">Quercus suber</name>
    <name type="common">Cork oak</name>
    <dbReference type="NCBI Taxonomy" id="58331"/>
    <lineage>
        <taxon>Eukaryota</taxon>
        <taxon>Viridiplantae</taxon>
        <taxon>Streptophyta</taxon>
        <taxon>Embryophyta</taxon>
        <taxon>Tracheophyta</taxon>
        <taxon>Spermatophyta</taxon>
        <taxon>Magnoliopsida</taxon>
        <taxon>eudicotyledons</taxon>
        <taxon>Gunneridae</taxon>
        <taxon>Pentapetalae</taxon>
        <taxon>rosids</taxon>
        <taxon>fabids</taxon>
        <taxon>Fagales</taxon>
        <taxon>Fagaceae</taxon>
        <taxon>Quercus</taxon>
    </lineage>
</organism>
<proteinExistence type="predicted"/>
<dbReference type="Proteomes" id="UP000237347">
    <property type="component" value="Unassembled WGS sequence"/>
</dbReference>
<name>A0AAW0JRL8_QUESU</name>
<comment type="caution">
    <text evidence="3">The sequence shown here is derived from an EMBL/GenBank/DDBJ whole genome shotgun (WGS) entry which is preliminary data.</text>
</comment>
<dbReference type="Gene3D" id="3.30.420.10">
    <property type="entry name" value="Ribonuclease H-like superfamily/Ribonuclease H"/>
    <property type="match status" value="1"/>
</dbReference>
<dbReference type="InterPro" id="IPR012337">
    <property type="entry name" value="RNaseH-like_sf"/>
</dbReference>
<sequence>MQANYFYGTNFMDWLRLNVCSAACYGSLGIDWSIISLIGLWCLWIRRNRVVFQKAKPSLNLKVEVLAKVTEYVFIGANIHSAPTKSTIQVKWLQPLVNWFKLNSDGSSLGNPGRVGGGGLIRDANGAWIRGYARAIGWATSVAAELWALRDGIQLCISLNLLAVIVELDVQLLVDLLGKANDSSSSNNPILADCKEGLKLIPHVKIKHCFREVNKCADALARHGALLNVDYFVFLSPPIKVLLLVNLDNSGVTFDHSVNANVFSL</sequence>
<dbReference type="GO" id="GO:0004523">
    <property type="term" value="F:RNA-DNA hybrid ribonuclease activity"/>
    <property type="evidence" value="ECO:0007669"/>
    <property type="project" value="InterPro"/>
</dbReference>
<reference evidence="3 4" key="1">
    <citation type="journal article" date="2018" name="Sci. Data">
        <title>The draft genome sequence of cork oak.</title>
        <authorList>
            <person name="Ramos A.M."/>
            <person name="Usie A."/>
            <person name="Barbosa P."/>
            <person name="Barros P.M."/>
            <person name="Capote T."/>
            <person name="Chaves I."/>
            <person name="Simoes F."/>
            <person name="Abreu I."/>
            <person name="Carrasquinho I."/>
            <person name="Faro C."/>
            <person name="Guimaraes J.B."/>
            <person name="Mendonca D."/>
            <person name="Nobrega F."/>
            <person name="Rodrigues L."/>
            <person name="Saibo N.J.M."/>
            <person name="Varela M.C."/>
            <person name="Egas C."/>
            <person name="Matos J."/>
            <person name="Miguel C.M."/>
            <person name="Oliveira M.M."/>
            <person name="Ricardo C.P."/>
            <person name="Goncalves S."/>
        </authorList>
    </citation>
    <scope>NUCLEOTIDE SEQUENCE [LARGE SCALE GENOMIC DNA]</scope>
    <source>
        <strain evidence="4">cv. HL8</strain>
    </source>
</reference>
<dbReference type="PANTHER" id="PTHR47723">
    <property type="entry name" value="OS05G0353850 PROTEIN"/>
    <property type="match status" value="1"/>
</dbReference>
<dbReference type="PROSITE" id="PS50879">
    <property type="entry name" value="RNASE_H_1"/>
    <property type="match status" value="1"/>
</dbReference>
<feature type="domain" description="RNase H type-1" evidence="2">
    <location>
        <begin position="96"/>
        <end position="226"/>
    </location>
</feature>
<dbReference type="InterPro" id="IPR036397">
    <property type="entry name" value="RNaseH_sf"/>
</dbReference>
<dbReference type="EMBL" id="PKMF04000495">
    <property type="protein sequence ID" value="KAK7828809.1"/>
    <property type="molecule type" value="Genomic_DNA"/>
</dbReference>
<keyword evidence="4" id="KW-1185">Reference proteome</keyword>
<gene>
    <name evidence="3" type="ORF">CFP56_029928</name>
</gene>
<keyword evidence="1" id="KW-1133">Transmembrane helix</keyword>
<accession>A0AAW0JRL8</accession>
<dbReference type="SUPFAM" id="SSF53098">
    <property type="entry name" value="Ribonuclease H-like"/>
    <property type="match status" value="1"/>
</dbReference>
<feature type="transmembrane region" description="Helical" evidence="1">
    <location>
        <begin position="15"/>
        <end position="44"/>
    </location>
</feature>
<dbReference type="CDD" id="cd06222">
    <property type="entry name" value="RNase_H_like"/>
    <property type="match status" value="1"/>
</dbReference>
<evidence type="ECO:0000313" key="4">
    <source>
        <dbReference type="Proteomes" id="UP000237347"/>
    </source>
</evidence>
<evidence type="ECO:0000259" key="2">
    <source>
        <dbReference type="PROSITE" id="PS50879"/>
    </source>
</evidence>
<protein>
    <submittedName>
        <fullName evidence="3">Ribonuclease h protein</fullName>
    </submittedName>
</protein>
<dbReference type="PANTHER" id="PTHR47723:SF19">
    <property type="entry name" value="POLYNUCLEOTIDYL TRANSFERASE, RIBONUCLEASE H-LIKE SUPERFAMILY PROTEIN"/>
    <property type="match status" value="1"/>
</dbReference>
<dbReference type="AlphaFoldDB" id="A0AAW0JRL8"/>
<dbReference type="Pfam" id="PF13456">
    <property type="entry name" value="RVT_3"/>
    <property type="match status" value="1"/>
</dbReference>
<keyword evidence="1" id="KW-0812">Transmembrane</keyword>
<evidence type="ECO:0000313" key="3">
    <source>
        <dbReference type="EMBL" id="KAK7828809.1"/>
    </source>
</evidence>